<dbReference type="PANTHER" id="PTHR21266:SF57">
    <property type="entry name" value="3-CHLOROBENZOATE-3,4-DIOXYGENASE"/>
    <property type="match status" value="1"/>
</dbReference>
<evidence type="ECO:0000256" key="4">
    <source>
        <dbReference type="ARBA" id="ARBA00023004"/>
    </source>
</evidence>
<keyword evidence="5" id="KW-0411">Iron-sulfur</keyword>
<dbReference type="InterPro" id="IPR044043">
    <property type="entry name" value="VanA_C_cat"/>
</dbReference>
<evidence type="ECO:0000313" key="7">
    <source>
        <dbReference type="EMBL" id="KYC38241.1"/>
    </source>
</evidence>
<dbReference type="RefSeq" id="WP_017749726.1">
    <property type="nucleotide sequence ID" value="NZ_KQ976354.1"/>
</dbReference>
<comment type="caution">
    <text evidence="7">The sequence shown here is derived from an EMBL/GenBank/DDBJ whole genome shotgun (WGS) entry which is preliminary data.</text>
</comment>
<dbReference type="Proteomes" id="UP000076925">
    <property type="component" value="Unassembled WGS sequence"/>
</dbReference>
<dbReference type="AlphaFoldDB" id="A0A139X0K8"/>
<dbReference type="InterPro" id="IPR036922">
    <property type="entry name" value="Rieske_2Fe-2S_sf"/>
</dbReference>
<dbReference type="CDD" id="cd03469">
    <property type="entry name" value="Rieske_RO_Alpha_N"/>
    <property type="match status" value="1"/>
</dbReference>
<sequence>MELATTLKSQTVQNRVREVGINPNYWYPVLWADQLKAGNVLPVVVWHQAIVIYRDLSGQLHALEDACPHKGVALHKGKVQGYNLACPYHGWEFDGSGECVNIPYLPKGQKLPCAQARSYPIQERYNLIWIFPGDSVLSGKCELLKVPEFDQPEWLMVPIPAHFKAHFSICNENTMDVFHGYLHQELQGWFNPILINLQATESSVRSDYRVSYKGVLTQFLGLSEKATGVTTRTISIHYSYPHYHSSLEGVSSLYLMRLPVGLTETRSFSLFFLKVRLPRWILQPTKTLLAKLIWRFLFRKFLDQDIQMIESEQQTYLANPQRRYVEINPAIIALQRVIVSQYEKFIRNSN</sequence>
<dbReference type="Gene3D" id="3.90.380.10">
    <property type="entry name" value="Naphthalene 1,2-dioxygenase Alpha Subunit, Chain A, domain 1"/>
    <property type="match status" value="1"/>
</dbReference>
<keyword evidence="2" id="KW-0479">Metal-binding</keyword>
<reference evidence="7 8" key="1">
    <citation type="journal article" date="2013" name="Genome Biol. Evol.">
        <title>Genomes of Stigonematalean cyanobacteria (subsection V) and the evolution of oxygenic photosynthesis from prokaryotes to plastids.</title>
        <authorList>
            <person name="Dagan T."/>
            <person name="Roettger M."/>
            <person name="Stucken K."/>
            <person name="Landan G."/>
            <person name="Koch R."/>
            <person name="Major P."/>
            <person name="Gould S.B."/>
            <person name="Goremykin V.V."/>
            <person name="Rippka R."/>
            <person name="Tandeau de Marsac N."/>
            <person name="Gugger M."/>
            <person name="Lockhart P.J."/>
            <person name="Allen J.F."/>
            <person name="Brune I."/>
            <person name="Maus I."/>
            <person name="Puhler A."/>
            <person name="Martin W.F."/>
        </authorList>
    </citation>
    <scope>NUCLEOTIDE SEQUENCE [LARGE SCALE GENOMIC DNA]</scope>
    <source>
        <strain evidence="7 8">PCC 7110</strain>
    </source>
</reference>
<accession>A0A139X0K8</accession>
<dbReference type="GO" id="GO:0046872">
    <property type="term" value="F:metal ion binding"/>
    <property type="evidence" value="ECO:0007669"/>
    <property type="project" value="UniProtKB-KW"/>
</dbReference>
<evidence type="ECO:0000256" key="5">
    <source>
        <dbReference type="ARBA" id="ARBA00023014"/>
    </source>
</evidence>
<keyword evidence="4" id="KW-0408">Iron</keyword>
<keyword evidence="1" id="KW-0001">2Fe-2S</keyword>
<dbReference type="PROSITE" id="PS51296">
    <property type="entry name" value="RIESKE"/>
    <property type="match status" value="1"/>
</dbReference>
<organism evidence="7 8">
    <name type="scientific">Scytonema hofmannii PCC 7110</name>
    <dbReference type="NCBI Taxonomy" id="128403"/>
    <lineage>
        <taxon>Bacteria</taxon>
        <taxon>Bacillati</taxon>
        <taxon>Cyanobacteriota</taxon>
        <taxon>Cyanophyceae</taxon>
        <taxon>Nostocales</taxon>
        <taxon>Scytonemataceae</taxon>
        <taxon>Scytonema</taxon>
    </lineage>
</organism>
<dbReference type="EMBL" id="ANNX02000042">
    <property type="protein sequence ID" value="KYC38241.1"/>
    <property type="molecule type" value="Genomic_DNA"/>
</dbReference>
<evidence type="ECO:0000256" key="2">
    <source>
        <dbReference type="ARBA" id="ARBA00022723"/>
    </source>
</evidence>
<evidence type="ECO:0000256" key="3">
    <source>
        <dbReference type="ARBA" id="ARBA00023002"/>
    </source>
</evidence>
<evidence type="ECO:0000313" key="8">
    <source>
        <dbReference type="Proteomes" id="UP000076925"/>
    </source>
</evidence>
<name>A0A139X0K8_9CYAN</name>
<dbReference type="InterPro" id="IPR050584">
    <property type="entry name" value="Cholesterol_7-desaturase"/>
</dbReference>
<dbReference type="SUPFAM" id="SSF50022">
    <property type="entry name" value="ISP domain"/>
    <property type="match status" value="1"/>
</dbReference>
<evidence type="ECO:0000256" key="1">
    <source>
        <dbReference type="ARBA" id="ARBA00022714"/>
    </source>
</evidence>
<dbReference type="SUPFAM" id="SSF55961">
    <property type="entry name" value="Bet v1-like"/>
    <property type="match status" value="1"/>
</dbReference>
<keyword evidence="3" id="KW-0560">Oxidoreductase</keyword>
<dbReference type="GO" id="GO:0004497">
    <property type="term" value="F:monooxygenase activity"/>
    <property type="evidence" value="ECO:0007669"/>
    <property type="project" value="UniProtKB-ARBA"/>
</dbReference>
<feature type="domain" description="Rieske" evidence="6">
    <location>
        <begin position="26"/>
        <end position="130"/>
    </location>
</feature>
<protein>
    <submittedName>
        <fullName evidence="7">(2Fe-2S)-binding protein</fullName>
    </submittedName>
</protein>
<dbReference type="OrthoDB" id="477744at2"/>
<evidence type="ECO:0000259" key="6">
    <source>
        <dbReference type="PROSITE" id="PS51296"/>
    </source>
</evidence>
<dbReference type="PANTHER" id="PTHR21266">
    <property type="entry name" value="IRON-SULFUR DOMAIN CONTAINING PROTEIN"/>
    <property type="match status" value="1"/>
</dbReference>
<dbReference type="Pfam" id="PF19112">
    <property type="entry name" value="VanA_C"/>
    <property type="match status" value="1"/>
</dbReference>
<keyword evidence="8" id="KW-1185">Reference proteome</keyword>
<proteinExistence type="predicted"/>
<dbReference type="GO" id="GO:0016705">
    <property type="term" value="F:oxidoreductase activity, acting on paired donors, with incorporation or reduction of molecular oxygen"/>
    <property type="evidence" value="ECO:0007669"/>
    <property type="project" value="UniProtKB-ARBA"/>
</dbReference>
<dbReference type="STRING" id="128403.WA1_38530"/>
<dbReference type="Gene3D" id="2.102.10.10">
    <property type="entry name" value="Rieske [2Fe-2S] iron-sulphur domain"/>
    <property type="match status" value="1"/>
</dbReference>
<dbReference type="Pfam" id="PF00355">
    <property type="entry name" value="Rieske"/>
    <property type="match status" value="1"/>
</dbReference>
<dbReference type="GO" id="GO:0051537">
    <property type="term" value="F:2 iron, 2 sulfur cluster binding"/>
    <property type="evidence" value="ECO:0007669"/>
    <property type="project" value="UniProtKB-KW"/>
</dbReference>
<dbReference type="InterPro" id="IPR017941">
    <property type="entry name" value="Rieske_2Fe-2S"/>
</dbReference>
<gene>
    <name evidence="7" type="ORF">WA1_38530</name>
</gene>